<gene>
    <name evidence="2" type="ORF">SAMN04489726_0988</name>
</gene>
<organism evidence="2 3">
    <name type="scientific">Allokutzneria albata</name>
    <name type="common">Kibdelosporangium albatum</name>
    <dbReference type="NCBI Taxonomy" id="211114"/>
    <lineage>
        <taxon>Bacteria</taxon>
        <taxon>Bacillati</taxon>
        <taxon>Actinomycetota</taxon>
        <taxon>Actinomycetes</taxon>
        <taxon>Pseudonocardiales</taxon>
        <taxon>Pseudonocardiaceae</taxon>
        <taxon>Allokutzneria</taxon>
    </lineage>
</organism>
<dbReference type="EMBL" id="LT629701">
    <property type="protein sequence ID" value="SDM32075.1"/>
    <property type="molecule type" value="Genomic_DNA"/>
</dbReference>
<proteinExistence type="predicted"/>
<evidence type="ECO:0000313" key="2">
    <source>
        <dbReference type="EMBL" id="SDM32075.1"/>
    </source>
</evidence>
<evidence type="ECO:0000313" key="3">
    <source>
        <dbReference type="Proteomes" id="UP000183376"/>
    </source>
</evidence>
<accession>A0A1G9SBA5</accession>
<reference evidence="2 3" key="1">
    <citation type="submission" date="2016-10" db="EMBL/GenBank/DDBJ databases">
        <authorList>
            <person name="de Groot N.N."/>
        </authorList>
    </citation>
    <scope>NUCLEOTIDE SEQUENCE [LARGE SCALE GENOMIC DNA]</scope>
    <source>
        <strain evidence="2 3">DSM 44149</strain>
    </source>
</reference>
<dbReference type="Proteomes" id="UP000183376">
    <property type="component" value="Chromosome I"/>
</dbReference>
<feature type="region of interest" description="Disordered" evidence="1">
    <location>
        <begin position="1"/>
        <end position="36"/>
    </location>
</feature>
<sequence length="36" mass="3896">MHLPALDASVGADPLDHHPGHMRKKAPTILMITPEP</sequence>
<evidence type="ECO:0000256" key="1">
    <source>
        <dbReference type="SAM" id="MobiDB-lite"/>
    </source>
</evidence>
<keyword evidence="3" id="KW-1185">Reference proteome</keyword>
<dbReference type="AlphaFoldDB" id="A0A1G9SBA5"/>
<protein>
    <submittedName>
        <fullName evidence="2">Uncharacterized protein</fullName>
    </submittedName>
</protein>
<name>A0A1G9SBA5_ALLAB</name>